<dbReference type="RefSeq" id="WP_072854530.1">
    <property type="nucleotide sequence ID" value="NZ_FQVI01000034.1"/>
</dbReference>
<feature type="signal peptide" evidence="3">
    <location>
        <begin position="1"/>
        <end position="28"/>
    </location>
</feature>
<dbReference type="AlphaFoldDB" id="A0A1M5C630"/>
<dbReference type="GO" id="GO:0004553">
    <property type="term" value="F:hydrolase activity, hydrolyzing O-glycosyl compounds"/>
    <property type="evidence" value="ECO:0007669"/>
    <property type="project" value="InterPro"/>
</dbReference>
<keyword evidence="3" id="KW-0732">Signal</keyword>
<dbReference type="PROSITE" id="PS51762">
    <property type="entry name" value="GH16_2"/>
    <property type="match status" value="1"/>
</dbReference>
<feature type="repeat" description="Cell wall-binding" evidence="2">
    <location>
        <begin position="354"/>
        <end position="373"/>
    </location>
</feature>
<accession>A0A1M5C630</accession>
<evidence type="ECO:0000256" key="2">
    <source>
        <dbReference type="PROSITE-ProRule" id="PRU00591"/>
    </source>
</evidence>
<feature type="chain" id="PRO_5012251495" evidence="3">
    <location>
        <begin position="29"/>
        <end position="404"/>
    </location>
</feature>
<evidence type="ECO:0000259" key="4">
    <source>
        <dbReference type="PROSITE" id="PS51762"/>
    </source>
</evidence>
<dbReference type="InterPro" id="IPR000757">
    <property type="entry name" value="Beta-glucanase-like"/>
</dbReference>
<feature type="repeat" description="Cell wall-binding" evidence="2">
    <location>
        <begin position="292"/>
        <end position="311"/>
    </location>
</feature>
<dbReference type="Proteomes" id="UP000184245">
    <property type="component" value="Unassembled WGS sequence"/>
</dbReference>
<organism evidence="5 6">
    <name type="scientific">Lactonifactor longoviformis DSM 17459</name>
    <dbReference type="NCBI Taxonomy" id="1122155"/>
    <lineage>
        <taxon>Bacteria</taxon>
        <taxon>Bacillati</taxon>
        <taxon>Bacillota</taxon>
        <taxon>Clostridia</taxon>
        <taxon>Eubacteriales</taxon>
        <taxon>Clostridiaceae</taxon>
        <taxon>Lactonifactor</taxon>
    </lineage>
</organism>
<dbReference type="EMBL" id="FQVI01000034">
    <property type="protein sequence ID" value="SHF50199.1"/>
    <property type="molecule type" value="Genomic_DNA"/>
</dbReference>
<dbReference type="OrthoDB" id="9783374at2"/>
<feature type="repeat" description="Cell wall-binding" evidence="2">
    <location>
        <begin position="247"/>
        <end position="266"/>
    </location>
</feature>
<dbReference type="Pfam" id="PF19127">
    <property type="entry name" value="Choline_bind_3"/>
    <property type="match status" value="2"/>
</dbReference>
<feature type="repeat" description="Cell wall-binding" evidence="2">
    <location>
        <begin position="149"/>
        <end position="168"/>
    </location>
</feature>
<feature type="domain" description="GH16" evidence="4">
    <location>
        <begin position="98"/>
        <end position="346"/>
    </location>
</feature>
<gene>
    <name evidence="5" type="ORF">SAMN02745158_03993</name>
</gene>
<evidence type="ECO:0000256" key="1">
    <source>
        <dbReference type="ARBA" id="ARBA00022737"/>
    </source>
</evidence>
<dbReference type="Gene3D" id="2.10.270.10">
    <property type="entry name" value="Cholin Binding"/>
    <property type="match status" value="5"/>
</dbReference>
<evidence type="ECO:0000313" key="5">
    <source>
        <dbReference type="EMBL" id="SHF50199.1"/>
    </source>
</evidence>
<evidence type="ECO:0000313" key="6">
    <source>
        <dbReference type="Proteomes" id="UP000184245"/>
    </source>
</evidence>
<evidence type="ECO:0000256" key="3">
    <source>
        <dbReference type="SAM" id="SignalP"/>
    </source>
</evidence>
<dbReference type="GO" id="GO:0005975">
    <property type="term" value="P:carbohydrate metabolic process"/>
    <property type="evidence" value="ECO:0007669"/>
    <property type="project" value="InterPro"/>
</dbReference>
<dbReference type="InterPro" id="IPR018337">
    <property type="entry name" value="Cell_wall/Cho-bd_repeat"/>
</dbReference>
<dbReference type="PROSITE" id="PS51170">
    <property type="entry name" value="CW"/>
    <property type="match status" value="5"/>
</dbReference>
<name>A0A1M5C630_9CLOT</name>
<feature type="repeat" description="Cell wall-binding" evidence="2">
    <location>
        <begin position="374"/>
        <end position="393"/>
    </location>
</feature>
<keyword evidence="1" id="KW-0677">Repeat</keyword>
<dbReference type="SUPFAM" id="SSF69360">
    <property type="entry name" value="Cell wall binding repeat"/>
    <property type="match status" value="2"/>
</dbReference>
<dbReference type="Pfam" id="PF01473">
    <property type="entry name" value="Choline_bind_1"/>
    <property type="match status" value="5"/>
</dbReference>
<sequence>MRSKIVKVVCAMVMAAMLLGSYSNYAYATETGGDSSINTEEDATEFKNEDTRYINVGLQDAPEGYIPGGEEITDNKEEEAGAIDKKELAALEDEKTSDDCVAIPNTEDVGQAGKTPNNSPALLEATLSGTWIEDDGRLWYRHDDGSYSRSKWEMIDDYWYYFDASGWMKTGWLEWDNKTYYLSSDKDDEDWPYGATLIGRWYIGSLNAERSTWPAYCFLDDGSMLHNGWNLYYGEWSYYYSDGHARRTGWFKDSGKWYYIKEDGDSWPIAVENDWRKVDGSWYYFESGCAMVTGWKIIGKTWYFFNSSGIMLTGWQKYGDSWYYLGPANDGAMRIGWFKVGDTWYYSNDIGEMKTGWVKDGKYWYYMNDSGAMKTGWLKSGNTWYFLKSNGMMATGWLKDGSHW</sequence>
<reference evidence="5 6" key="1">
    <citation type="submission" date="2016-11" db="EMBL/GenBank/DDBJ databases">
        <authorList>
            <person name="Jaros S."/>
            <person name="Januszkiewicz K."/>
            <person name="Wedrychowicz H."/>
        </authorList>
    </citation>
    <scope>NUCLEOTIDE SEQUENCE [LARGE SCALE GENOMIC DNA]</scope>
    <source>
        <strain evidence="5 6">DSM 17459</strain>
    </source>
</reference>
<dbReference type="STRING" id="1122155.SAMN02745158_03993"/>
<proteinExistence type="predicted"/>
<protein>
    <submittedName>
        <fullName evidence="5">FOG: Glucan-binding domain (YG repeat)</fullName>
    </submittedName>
</protein>
<keyword evidence="6" id="KW-1185">Reference proteome</keyword>